<dbReference type="Proteomes" id="UP000220969">
    <property type="component" value="Unassembled WGS sequence"/>
</dbReference>
<name>A0AB73SI58_9BACI</name>
<proteinExistence type="predicted"/>
<organism evidence="1">
    <name type="scientific">Bacillus toyonensis</name>
    <dbReference type="NCBI Taxonomy" id="155322"/>
    <lineage>
        <taxon>Bacteria</taxon>
        <taxon>Bacillati</taxon>
        <taxon>Bacillota</taxon>
        <taxon>Bacilli</taxon>
        <taxon>Bacillales</taxon>
        <taxon>Bacillaceae</taxon>
        <taxon>Bacillus</taxon>
        <taxon>Bacillus cereus group</taxon>
    </lineage>
</organism>
<reference evidence="1" key="1">
    <citation type="submission" date="2017-09" db="EMBL/GenBank/DDBJ databases">
        <title>Large-scale bioinformatics analysis of Bacillus genomes uncovers conserved roles of natural products in bacterial physiology.</title>
        <authorList>
            <consortium name="Agbiome Team Llc"/>
            <person name="Bleich R.M."/>
            <person name="Kirk G.J."/>
            <person name="Santa Maria K.C."/>
            <person name="Allen S.E."/>
            <person name="Farag S."/>
            <person name="Shank E.A."/>
            <person name="Bowers A."/>
        </authorList>
    </citation>
    <scope>NUCLEOTIDE SEQUENCE</scope>
    <source>
        <strain evidence="1">AFS005430</strain>
    </source>
</reference>
<accession>A0AB73SI58</accession>
<evidence type="ECO:0000313" key="1">
    <source>
        <dbReference type="EMBL" id="PEI85874.1"/>
    </source>
</evidence>
<dbReference type="EMBL" id="NUEH01000031">
    <property type="protein sequence ID" value="PEI85874.1"/>
    <property type="molecule type" value="Genomic_DNA"/>
</dbReference>
<protein>
    <submittedName>
        <fullName evidence="1">Uncharacterized protein</fullName>
    </submittedName>
</protein>
<comment type="caution">
    <text evidence="1">The sequence shown here is derived from an EMBL/GenBank/DDBJ whole genome shotgun (WGS) entry which is preliminary data.</text>
</comment>
<dbReference type="AlphaFoldDB" id="A0AB73SI58"/>
<sequence>MVRVKRRLRDMKAVAKREMKKQYKALQILNSEFSGFVGKLGENHSLSESENKTIESMKQYFEHTNKLFVQLEKLVS</sequence>
<gene>
    <name evidence="1" type="ORF">CN678_14270</name>
</gene>